<sequence length="80" mass="8574">MPYMARAARSHDARHIVGKTPPPPAAAPGQRPPAFAPAPIRRARPHEHSARNIFGLDPNERIDPRPSAPPAARRPPPTGG</sequence>
<dbReference type="Proteomes" id="UP000007151">
    <property type="component" value="Unassembled WGS sequence"/>
</dbReference>
<feature type="compositionally biased region" description="Pro residues" evidence="1">
    <location>
        <begin position="20"/>
        <end position="36"/>
    </location>
</feature>
<gene>
    <name evidence="2" type="ORF">KGM_209455</name>
</gene>
<feature type="region of interest" description="Disordered" evidence="1">
    <location>
        <begin position="1"/>
        <end position="80"/>
    </location>
</feature>
<evidence type="ECO:0000313" key="3">
    <source>
        <dbReference type="Proteomes" id="UP000007151"/>
    </source>
</evidence>
<dbReference type="InParanoid" id="A0A212F666"/>
<feature type="compositionally biased region" description="Pro residues" evidence="1">
    <location>
        <begin position="66"/>
        <end position="80"/>
    </location>
</feature>
<proteinExistence type="predicted"/>
<dbReference type="EMBL" id="AGBW02010072">
    <property type="protein sequence ID" value="OWR49227.1"/>
    <property type="molecule type" value="Genomic_DNA"/>
</dbReference>
<comment type="caution">
    <text evidence="2">The sequence shown here is derived from an EMBL/GenBank/DDBJ whole genome shotgun (WGS) entry which is preliminary data.</text>
</comment>
<dbReference type="AlphaFoldDB" id="A0A212F666"/>
<evidence type="ECO:0000256" key="1">
    <source>
        <dbReference type="SAM" id="MobiDB-lite"/>
    </source>
</evidence>
<evidence type="ECO:0000313" key="2">
    <source>
        <dbReference type="EMBL" id="OWR49227.1"/>
    </source>
</evidence>
<organism evidence="2 3">
    <name type="scientific">Danaus plexippus plexippus</name>
    <dbReference type="NCBI Taxonomy" id="278856"/>
    <lineage>
        <taxon>Eukaryota</taxon>
        <taxon>Metazoa</taxon>
        <taxon>Ecdysozoa</taxon>
        <taxon>Arthropoda</taxon>
        <taxon>Hexapoda</taxon>
        <taxon>Insecta</taxon>
        <taxon>Pterygota</taxon>
        <taxon>Neoptera</taxon>
        <taxon>Endopterygota</taxon>
        <taxon>Lepidoptera</taxon>
        <taxon>Glossata</taxon>
        <taxon>Ditrysia</taxon>
        <taxon>Papilionoidea</taxon>
        <taxon>Nymphalidae</taxon>
        <taxon>Danainae</taxon>
        <taxon>Danaini</taxon>
        <taxon>Danaina</taxon>
        <taxon>Danaus</taxon>
        <taxon>Danaus</taxon>
    </lineage>
</organism>
<name>A0A212F666_DANPL</name>
<dbReference type="KEGG" id="dpl:KGM_209455"/>
<accession>A0A212F666</accession>
<protein>
    <submittedName>
        <fullName evidence="2">Uncharacterized protein</fullName>
    </submittedName>
</protein>
<reference evidence="2 3" key="1">
    <citation type="journal article" date="2011" name="Cell">
        <title>The monarch butterfly genome yields insights into long-distance migration.</title>
        <authorList>
            <person name="Zhan S."/>
            <person name="Merlin C."/>
            <person name="Boore J.L."/>
            <person name="Reppert S.M."/>
        </authorList>
    </citation>
    <scope>NUCLEOTIDE SEQUENCE [LARGE SCALE GENOMIC DNA]</scope>
    <source>
        <strain evidence="2">F-2</strain>
    </source>
</reference>
<keyword evidence="3" id="KW-1185">Reference proteome</keyword>